<keyword evidence="6" id="KW-1185">Reference proteome</keyword>
<evidence type="ECO:0000256" key="3">
    <source>
        <dbReference type="PROSITE-ProRule" id="PRU00023"/>
    </source>
</evidence>
<evidence type="ECO:0000313" key="5">
    <source>
        <dbReference type="EMBL" id="KAG9240335.1"/>
    </source>
</evidence>
<dbReference type="Proteomes" id="UP000887226">
    <property type="component" value="Unassembled WGS sequence"/>
</dbReference>
<dbReference type="InterPro" id="IPR036770">
    <property type="entry name" value="Ankyrin_rpt-contain_sf"/>
</dbReference>
<organism evidence="5 6">
    <name type="scientific">Calycina marina</name>
    <dbReference type="NCBI Taxonomy" id="1763456"/>
    <lineage>
        <taxon>Eukaryota</taxon>
        <taxon>Fungi</taxon>
        <taxon>Dikarya</taxon>
        <taxon>Ascomycota</taxon>
        <taxon>Pezizomycotina</taxon>
        <taxon>Leotiomycetes</taxon>
        <taxon>Helotiales</taxon>
        <taxon>Pezizellaceae</taxon>
        <taxon>Calycina</taxon>
    </lineage>
</organism>
<keyword evidence="2 3" id="KW-0040">ANK repeat</keyword>
<evidence type="ECO:0000313" key="6">
    <source>
        <dbReference type="Proteomes" id="UP000887226"/>
    </source>
</evidence>
<keyword evidence="4" id="KW-0732">Signal</keyword>
<name>A0A9P7YW49_9HELO</name>
<dbReference type="PROSITE" id="PS50088">
    <property type="entry name" value="ANK_REPEAT"/>
    <property type="match status" value="2"/>
</dbReference>
<protein>
    <submittedName>
        <fullName evidence="5">Ankyrin repeat-containing domain protein</fullName>
    </submittedName>
</protein>
<dbReference type="Pfam" id="PF12796">
    <property type="entry name" value="Ank_2"/>
    <property type="match status" value="1"/>
</dbReference>
<gene>
    <name evidence="5" type="ORF">BJ878DRAFT_483940</name>
</gene>
<comment type="caution">
    <text evidence="5">The sequence shown here is derived from an EMBL/GenBank/DDBJ whole genome shotgun (WGS) entry which is preliminary data.</text>
</comment>
<evidence type="ECO:0000256" key="4">
    <source>
        <dbReference type="SAM" id="SignalP"/>
    </source>
</evidence>
<feature type="signal peptide" evidence="4">
    <location>
        <begin position="1"/>
        <end position="25"/>
    </location>
</feature>
<dbReference type="PROSITE" id="PS50297">
    <property type="entry name" value="ANK_REP_REGION"/>
    <property type="match status" value="2"/>
</dbReference>
<feature type="repeat" description="ANK" evidence="3">
    <location>
        <begin position="31"/>
        <end position="63"/>
    </location>
</feature>
<dbReference type="SMART" id="SM00248">
    <property type="entry name" value="ANK"/>
    <property type="match status" value="2"/>
</dbReference>
<reference evidence="5" key="1">
    <citation type="journal article" date="2021" name="IMA Fungus">
        <title>Genomic characterization of three marine fungi, including Emericellopsis atlantica sp. nov. with signatures of a generalist lifestyle and marine biomass degradation.</title>
        <authorList>
            <person name="Hagestad O.C."/>
            <person name="Hou L."/>
            <person name="Andersen J.H."/>
            <person name="Hansen E.H."/>
            <person name="Altermark B."/>
            <person name="Li C."/>
            <person name="Kuhnert E."/>
            <person name="Cox R.J."/>
            <person name="Crous P.W."/>
            <person name="Spatafora J.W."/>
            <person name="Lail K."/>
            <person name="Amirebrahimi M."/>
            <person name="Lipzen A."/>
            <person name="Pangilinan J."/>
            <person name="Andreopoulos W."/>
            <person name="Hayes R.D."/>
            <person name="Ng V."/>
            <person name="Grigoriev I.V."/>
            <person name="Jackson S.A."/>
            <person name="Sutton T.D.S."/>
            <person name="Dobson A.D.W."/>
            <person name="Rama T."/>
        </authorList>
    </citation>
    <scope>NUCLEOTIDE SEQUENCE</scope>
    <source>
        <strain evidence="5">TRa3180A</strain>
    </source>
</reference>
<dbReference type="OrthoDB" id="194358at2759"/>
<sequence length="144" mass="14651">MPLFKAVGHGDALLVSLLLSKGADANTTNAHGESALTKAVTNGNMALVSILLARGATPDALHKVVQCSNAAILSLLLASKADPEACGEGGGLPLYCVAVTGDAVAVALYLKMRTVGINWSGVKKSYETSADGYVGLKYCQGEGT</sequence>
<dbReference type="PANTHER" id="PTHR24198">
    <property type="entry name" value="ANKYRIN REPEAT AND PROTEIN KINASE DOMAIN-CONTAINING PROTEIN"/>
    <property type="match status" value="1"/>
</dbReference>
<dbReference type="PANTHER" id="PTHR24198:SF165">
    <property type="entry name" value="ANKYRIN REPEAT-CONTAINING PROTEIN-RELATED"/>
    <property type="match status" value="1"/>
</dbReference>
<dbReference type="InterPro" id="IPR002110">
    <property type="entry name" value="Ankyrin_rpt"/>
</dbReference>
<proteinExistence type="predicted"/>
<evidence type="ECO:0000256" key="1">
    <source>
        <dbReference type="ARBA" id="ARBA00022737"/>
    </source>
</evidence>
<feature type="repeat" description="ANK" evidence="3">
    <location>
        <begin position="1"/>
        <end position="30"/>
    </location>
</feature>
<dbReference type="Gene3D" id="1.25.40.20">
    <property type="entry name" value="Ankyrin repeat-containing domain"/>
    <property type="match status" value="2"/>
</dbReference>
<dbReference type="EMBL" id="MU254482">
    <property type="protein sequence ID" value="KAG9240335.1"/>
    <property type="molecule type" value="Genomic_DNA"/>
</dbReference>
<evidence type="ECO:0000256" key="2">
    <source>
        <dbReference type="ARBA" id="ARBA00023043"/>
    </source>
</evidence>
<keyword evidence="1" id="KW-0677">Repeat</keyword>
<dbReference type="SUPFAM" id="SSF48403">
    <property type="entry name" value="Ankyrin repeat"/>
    <property type="match status" value="1"/>
</dbReference>
<dbReference type="AlphaFoldDB" id="A0A9P7YW49"/>
<accession>A0A9P7YW49</accession>
<feature type="chain" id="PRO_5040247526" evidence="4">
    <location>
        <begin position="26"/>
        <end position="144"/>
    </location>
</feature>